<comment type="function">
    <text evidence="6">Quinone reductase that provides resistance to thiol-specific stress caused by electrophilic quinones.</text>
</comment>
<keyword evidence="4 6" id="KW-0520">NAD</keyword>
<comment type="caution">
    <text evidence="6">Lacks conserved residue(s) required for the propagation of feature annotation.</text>
</comment>
<dbReference type="PANTHER" id="PTHR43741:SF2">
    <property type="entry name" value="FMN-DEPENDENT NADH:QUINONE OXIDOREDUCTASE"/>
    <property type="match status" value="1"/>
</dbReference>
<name>A0A3A8FAT5_9GAMM</name>
<evidence type="ECO:0000256" key="5">
    <source>
        <dbReference type="ARBA" id="ARBA00048542"/>
    </source>
</evidence>
<keyword evidence="3 6" id="KW-0560">Oxidoreductase</keyword>
<organism evidence="8 9">
    <name type="scientific">Acinetobacter rongchengensis</name>
    <dbReference type="NCBI Taxonomy" id="2419601"/>
    <lineage>
        <taxon>Bacteria</taxon>
        <taxon>Pseudomonadati</taxon>
        <taxon>Pseudomonadota</taxon>
        <taxon>Gammaproteobacteria</taxon>
        <taxon>Moraxellales</taxon>
        <taxon>Moraxellaceae</taxon>
        <taxon>Acinetobacter</taxon>
    </lineage>
</organism>
<dbReference type="Proteomes" id="UP000280405">
    <property type="component" value="Unassembled WGS sequence"/>
</dbReference>
<keyword evidence="1 6" id="KW-0285">Flavoprotein</keyword>
<evidence type="ECO:0000256" key="1">
    <source>
        <dbReference type="ARBA" id="ARBA00022630"/>
    </source>
</evidence>
<dbReference type="GO" id="GO:0016652">
    <property type="term" value="F:oxidoreductase activity, acting on NAD(P)H as acceptor"/>
    <property type="evidence" value="ECO:0007669"/>
    <property type="project" value="UniProtKB-UniRule"/>
</dbReference>
<keyword evidence="9" id="KW-1185">Reference proteome</keyword>
<feature type="binding site" evidence="6">
    <location>
        <begin position="102"/>
        <end position="105"/>
    </location>
    <ligand>
        <name>FMN</name>
        <dbReference type="ChEBI" id="CHEBI:58210"/>
    </ligand>
</feature>
<dbReference type="OrthoDB" id="9787136at2"/>
<evidence type="ECO:0000313" key="8">
    <source>
        <dbReference type="EMBL" id="RKG37803.1"/>
    </source>
</evidence>
<accession>A0A3A8FAT5</accession>
<comment type="caution">
    <text evidence="8">The sequence shown here is derived from an EMBL/GenBank/DDBJ whole genome shotgun (WGS) entry which is preliminary data.</text>
</comment>
<comment type="cofactor">
    <cofactor evidence="6">
        <name>FMN</name>
        <dbReference type="ChEBI" id="CHEBI:58210"/>
    </cofactor>
    <text evidence="6">Binds 1 FMN per subunit.</text>
</comment>
<evidence type="ECO:0000259" key="7">
    <source>
        <dbReference type="Pfam" id="PF02525"/>
    </source>
</evidence>
<evidence type="ECO:0000256" key="2">
    <source>
        <dbReference type="ARBA" id="ARBA00022643"/>
    </source>
</evidence>
<evidence type="ECO:0000256" key="6">
    <source>
        <dbReference type="HAMAP-Rule" id="MF_01216"/>
    </source>
</evidence>
<comment type="similarity">
    <text evidence="6">Belongs to the azoreductase type 1 family.</text>
</comment>
<dbReference type="InterPro" id="IPR029039">
    <property type="entry name" value="Flavoprotein-like_sf"/>
</dbReference>
<reference evidence="8 9" key="1">
    <citation type="submission" date="2018-09" db="EMBL/GenBank/DDBJ databases">
        <title>The draft genome of Acinetobacter spp. strains.</title>
        <authorList>
            <person name="Qin J."/>
            <person name="Feng Y."/>
            <person name="Zong Z."/>
        </authorList>
    </citation>
    <scope>NUCLEOTIDE SEQUENCE [LARGE SCALE GENOMIC DNA]</scope>
    <source>
        <strain evidence="8 9">WCHAc060115</strain>
    </source>
</reference>
<comment type="catalytic activity">
    <reaction evidence="6">
        <text>2 a quinone + NADH + H(+) = 2 a 1,4-benzosemiquinone + NAD(+)</text>
        <dbReference type="Rhea" id="RHEA:65952"/>
        <dbReference type="ChEBI" id="CHEBI:15378"/>
        <dbReference type="ChEBI" id="CHEBI:57540"/>
        <dbReference type="ChEBI" id="CHEBI:57945"/>
        <dbReference type="ChEBI" id="CHEBI:132124"/>
        <dbReference type="ChEBI" id="CHEBI:134225"/>
    </reaction>
</comment>
<feature type="binding site" evidence="6">
    <location>
        <position position="10"/>
    </location>
    <ligand>
        <name>FMN</name>
        <dbReference type="ChEBI" id="CHEBI:58210"/>
    </ligand>
</feature>
<feature type="domain" description="Flavodoxin-like fold" evidence="7">
    <location>
        <begin position="19"/>
        <end position="211"/>
    </location>
</feature>
<feature type="binding site" evidence="6">
    <location>
        <begin position="23"/>
        <end position="25"/>
    </location>
    <ligand>
        <name>FMN</name>
        <dbReference type="ChEBI" id="CHEBI:58210"/>
    </ligand>
</feature>
<dbReference type="Pfam" id="PF02525">
    <property type="entry name" value="Flavodoxin_2"/>
    <property type="match status" value="1"/>
</dbReference>
<evidence type="ECO:0000256" key="4">
    <source>
        <dbReference type="ARBA" id="ARBA00023027"/>
    </source>
</evidence>
<proteinExistence type="inferred from homology"/>
<comment type="subunit">
    <text evidence="6">Homodimer.</text>
</comment>
<keyword evidence="2 6" id="KW-0288">FMN</keyword>
<dbReference type="AlphaFoldDB" id="A0A3A8FAT5"/>
<comment type="catalytic activity">
    <reaction evidence="5">
        <text>N,N-dimethyl-1,4-phenylenediamine + anthranilate + 2 NAD(+) = 2-(4-dimethylaminophenyl)diazenylbenzoate + 2 NADH + 2 H(+)</text>
        <dbReference type="Rhea" id="RHEA:55872"/>
        <dbReference type="ChEBI" id="CHEBI:15378"/>
        <dbReference type="ChEBI" id="CHEBI:15783"/>
        <dbReference type="ChEBI" id="CHEBI:16567"/>
        <dbReference type="ChEBI" id="CHEBI:57540"/>
        <dbReference type="ChEBI" id="CHEBI:57945"/>
        <dbReference type="ChEBI" id="CHEBI:71579"/>
        <dbReference type="EC" id="1.7.1.17"/>
    </reaction>
    <physiologicalReaction direction="right-to-left" evidence="5">
        <dbReference type="Rhea" id="RHEA:55874"/>
    </physiologicalReaction>
</comment>
<dbReference type="PANTHER" id="PTHR43741">
    <property type="entry name" value="FMN-DEPENDENT NADH-AZOREDUCTASE 1"/>
    <property type="match status" value="1"/>
</dbReference>
<evidence type="ECO:0000313" key="9">
    <source>
        <dbReference type="Proteomes" id="UP000280405"/>
    </source>
</evidence>
<dbReference type="SUPFAM" id="SSF52218">
    <property type="entry name" value="Flavoproteins"/>
    <property type="match status" value="1"/>
</dbReference>
<dbReference type="InterPro" id="IPR023048">
    <property type="entry name" value="NADH:quinone_OxRdtase_FMN_depd"/>
</dbReference>
<dbReference type="GO" id="GO:0010181">
    <property type="term" value="F:FMN binding"/>
    <property type="evidence" value="ECO:0007669"/>
    <property type="project" value="UniProtKB-UniRule"/>
</dbReference>
<sequence length="225" mass="25588">MTNILRIDASARTGISGIHPHGSLSRRLTELFVNTWNEIDSSIQIKIRDVGKNPPPLIDEEWIVSEFGYAESSEKAQQRLQLSDELIAELNWADLIVLGVPMYNFGPPAHLKAYIDNIVRMNKTYQFDSRKEQPYTGLLSHEKPIVILSARGGHDFQSPNAPFKNHVEPSIKTAFNFMGINQFYEIAIEYQEHGGELLQKSIAKAELELKALVHDLHQQFSLKKH</sequence>
<dbReference type="GO" id="GO:0016655">
    <property type="term" value="F:oxidoreductase activity, acting on NAD(P)H, quinone or similar compound as acceptor"/>
    <property type="evidence" value="ECO:0007669"/>
    <property type="project" value="InterPro"/>
</dbReference>
<dbReference type="InterPro" id="IPR003680">
    <property type="entry name" value="Flavodoxin_fold"/>
</dbReference>
<dbReference type="InterPro" id="IPR050104">
    <property type="entry name" value="FMN-dep_NADH:Q_OxRdtase_AzoR1"/>
</dbReference>
<evidence type="ECO:0000256" key="3">
    <source>
        <dbReference type="ARBA" id="ARBA00023002"/>
    </source>
</evidence>
<dbReference type="Gene3D" id="3.40.50.360">
    <property type="match status" value="1"/>
</dbReference>
<gene>
    <name evidence="6" type="primary">azoR</name>
    <name evidence="8" type="ORF">D7V20_09625</name>
</gene>
<dbReference type="GO" id="GO:0009055">
    <property type="term" value="F:electron transfer activity"/>
    <property type="evidence" value="ECO:0007669"/>
    <property type="project" value="UniProtKB-UniRule"/>
</dbReference>
<dbReference type="RefSeq" id="WP_120384074.1">
    <property type="nucleotide sequence ID" value="NZ_RAXT01000016.1"/>
</dbReference>
<protein>
    <recommendedName>
        <fullName evidence="6">FMN dependent NADH:quinone oxidoreductase</fullName>
        <ecNumber evidence="6">1.6.5.-</ecNumber>
    </recommendedName>
    <alternativeName>
        <fullName evidence="6">Azo-dye reductase</fullName>
    </alternativeName>
    <alternativeName>
        <fullName evidence="6">FMN-dependent NADH-azo compound oxidoreductase</fullName>
    </alternativeName>
    <alternativeName>
        <fullName evidence="6">FMN-dependent NADH-azoreductase</fullName>
        <ecNumber evidence="6">1.7.1.17</ecNumber>
    </alternativeName>
</protein>
<dbReference type="HAMAP" id="MF_01216">
    <property type="entry name" value="Azoreductase_type1"/>
    <property type="match status" value="1"/>
</dbReference>
<dbReference type="EC" id="1.6.5.-" evidence="6"/>
<dbReference type="EC" id="1.7.1.17" evidence="6"/>
<comment type="function">
    <text evidence="6">Also exhibits azoreductase activity. Catalyzes the reductive cleavage of the azo bond in aromatic azo compounds to the corresponding amines.</text>
</comment>
<dbReference type="EMBL" id="RAXT01000016">
    <property type="protein sequence ID" value="RKG37803.1"/>
    <property type="molecule type" value="Genomic_DNA"/>
</dbReference>